<keyword evidence="5" id="KW-0631">Potassium channel</keyword>
<evidence type="ECO:0000256" key="5">
    <source>
        <dbReference type="ARBA" id="ARBA00022826"/>
    </source>
</evidence>
<keyword evidence="14" id="KW-1185">Reference proteome</keyword>
<evidence type="ECO:0000259" key="12">
    <source>
        <dbReference type="Pfam" id="PF00520"/>
    </source>
</evidence>
<dbReference type="PANTHER" id="PTHR11537">
    <property type="entry name" value="VOLTAGE-GATED POTASSIUM CHANNEL"/>
    <property type="match status" value="1"/>
</dbReference>
<feature type="transmembrane region" description="Helical" evidence="11">
    <location>
        <begin position="138"/>
        <end position="160"/>
    </location>
</feature>
<evidence type="ECO:0000256" key="11">
    <source>
        <dbReference type="SAM" id="Phobius"/>
    </source>
</evidence>
<dbReference type="InterPro" id="IPR005821">
    <property type="entry name" value="Ion_trans_dom"/>
</dbReference>
<organism evidence="13 14">
    <name type="scientific">Roseateles oligotrophus</name>
    <dbReference type="NCBI Taxonomy" id="1769250"/>
    <lineage>
        <taxon>Bacteria</taxon>
        <taxon>Pseudomonadati</taxon>
        <taxon>Pseudomonadota</taxon>
        <taxon>Betaproteobacteria</taxon>
        <taxon>Burkholderiales</taxon>
        <taxon>Sphaerotilaceae</taxon>
        <taxon>Roseateles</taxon>
    </lineage>
</organism>
<evidence type="ECO:0000256" key="3">
    <source>
        <dbReference type="ARBA" id="ARBA00022538"/>
    </source>
</evidence>
<dbReference type="EMBL" id="JAJIRN010000005">
    <property type="protein sequence ID" value="MCV2368843.1"/>
    <property type="molecule type" value="Genomic_DNA"/>
</dbReference>
<feature type="transmembrane region" description="Helical" evidence="11">
    <location>
        <begin position="75"/>
        <end position="93"/>
    </location>
</feature>
<dbReference type="SUPFAM" id="SSF81324">
    <property type="entry name" value="Voltage-gated potassium channels"/>
    <property type="match status" value="1"/>
</dbReference>
<keyword evidence="9 11" id="KW-0472">Membrane</keyword>
<keyword evidence="3" id="KW-0633">Potassium transport</keyword>
<name>A0ABT2YFL3_9BURK</name>
<dbReference type="InterPro" id="IPR028325">
    <property type="entry name" value="VG_K_chnl"/>
</dbReference>
<dbReference type="Proteomes" id="UP001209701">
    <property type="component" value="Unassembled WGS sequence"/>
</dbReference>
<evidence type="ECO:0000256" key="1">
    <source>
        <dbReference type="ARBA" id="ARBA00004141"/>
    </source>
</evidence>
<feature type="transmembrane region" description="Helical" evidence="11">
    <location>
        <begin position="172"/>
        <end position="192"/>
    </location>
</feature>
<keyword evidence="6" id="KW-0630">Potassium</keyword>
<evidence type="ECO:0000313" key="14">
    <source>
        <dbReference type="Proteomes" id="UP001209701"/>
    </source>
</evidence>
<evidence type="ECO:0000256" key="4">
    <source>
        <dbReference type="ARBA" id="ARBA00022692"/>
    </source>
</evidence>
<feature type="domain" description="Ion transport" evidence="12">
    <location>
        <begin position="44"/>
        <end position="257"/>
    </location>
</feature>
<evidence type="ECO:0000313" key="13">
    <source>
        <dbReference type="EMBL" id="MCV2368843.1"/>
    </source>
</evidence>
<reference evidence="13 14" key="1">
    <citation type="submission" date="2021-11" db="EMBL/GenBank/DDBJ databases">
        <authorList>
            <person name="Liang Q."/>
            <person name="Mou H."/>
            <person name="Liu Z."/>
        </authorList>
    </citation>
    <scope>NUCLEOTIDE SEQUENCE [LARGE SCALE GENOMIC DNA]</scope>
    <source>
        <strain evidence="13 14">CHU3</strain>
    </source>
</reference>
<feature type="transmembrane region" description="Helical" evidence="11">
    <location>
        <begin position="105"/>
        <end position="126"/>
    </location>
</feature>
<gene>
    <name evidence="13" type="ORF">LNV07_12195</name>
</gene>
<dbReference type="PRINTS" id="PR00169">
    <property type="entry name" value="KCHANNEL"/>
</dbReference>
<keyword evidence="4 11" id="KW-0812">Transmembrane</keyword>
<sequence length="310" mass="34053">MNSQTTIKTAVNAAAQTAEFGRPLQGWRLKAYTIIFEADTKAGRLFDLALIAAVLLSLALVMLESVASFRAPHQHWLTWAEYSFTALFTLEYLMRLACVRRPLRYATSFFGIVDLLAVLPIYLAFFVPEMYALVDVRVLRLLRVFRILKLNAYVAAYMNLGRALRASSTKILVFLSAVLMIVLIMGTVMYVVEGPENGFTSIPVSVYWAISTVTTVGFGDITPKTDLGRAIASLMMLLGWGVLAVPTGIMTTEMAAQRMSEAMGAGGMSGTGEAPTPTTRTCHACLREGLQADSHYCRHCGAPLPEYQRD</sequence>
<dbReference type="Pfam" id="PF00520">
    <property type="entry name" value="Ion_trans"/>
    <property type="match status" value="1"/>
</dbReference>
<feature type="transmembrane region" description="Helical" evidence="11">
    <location>
        <begin position="45"/>
        <end position="63"/>
    </location>
</feature>
<comment type="subcellular location">
    <subcellularLocation>
        <location evidence="1">Membrane</location>
        <topology evidence="1">Multi-pass membrane protein</topology>
    </subcellularLocation>
</comment>
<dbReference type="PANTHER" id="PTHR11537:SF254">
    <property type="entry name" value="POTASSIUM VOLTAGE-GATED CHANNEL PROTEIN SHAB"/>
    <property type="match status" value="1"/>
</dbReference>
<protein>
    <submittedName>
        <fullName evidence="13">Ion transporter</fullName>
    </submittedName>
</protein>
<proteinExistence type="predicted"/>
<keyword evidence="7 11" id="KW-1133">Transmembrane helix</keyword>
<dbReference type="RefSeq" id="WP_263571438.1">
    <property type="nucleotide sequence ID" value="NZ_JAJIRN010000005.1"/>
</dbReference>
<evidence type="ECO:0000256" key="6">
    <source>
        <dbReference type="ARBA" id="ARBA00022958"/>
    </source>
</evidence>
<dbReference type="Gene3D" id="1.10.287.70">
    <property type="match status" value="1"/>
</dbReference>
<evidence type="ECO:0000256" key="2">
    <source>
        <dbReference type="ARBA" id="ARBA00022448"/>
    </source>
</evidence>
<accession>A0ABT2YFL3</accession>
<evidence type="ECO:0000256" key="7">
    <source>
        <dbReference type="ARBA" id="ARBA00022989"/>
    </source>
</evidence>
<evidence type="ECO:0000256" key="10">
    <source>
        <dbReference type="ARBA" id="ARBA00023303"/>
    </source>
</evidence>
<keyword evidence="8" id="KW-0406">Ion transport</keyword>
<evidence type="ECO:0000256" key="9">
    <source>
        <dbReference type="ARBA" id="ARBA00023136"/>
    </source>
</evidence>
<feature type="transmembrane region" description="Helical" evidence="11">
    <location>
        <begin position="230"/>
        <end position="250"/>
    </location>
</feature>
<keyword evidence="2" id="KW-0813">Transport</keyword>
<comment type="caution">
    <text evidence="13">The sequence shown here is derived from an EMBL/GenBank/DDBJ whole genome shotgun (WGS) entry which is preliminary data.</text>
</comment>
<evidence type="ECO:0000256" key="8">
    <source>
        <dbReference type="ARBA" id="ARBA00023065"/>
    </source>
</evidence>
<keyword evidence="10" id="KW-0407">Ion channel</keyword>